<organism evidence="1 2">
    <name type="scientific">Verticillium dahliae (strain VdLs.17 / ATCC MYA-4575 / FGSC 10137)</name>
    <name type="common">Verticillium wilt</name>
    <dbReference type="NCBI Taxonomy" id="498257"/>
    <lineage>
        <taxon>Eukaryota</taxon>
        <taxon>Fungi</taxon>
        <taxon>Dikarya</taxon>
        <taxon>Ascomycota</taxon>
        <taxon>Pezizomycotina</taxon>
        <taxon>Sordariomycetes</taxon>
        <taxon>Hypocreomycetidae</taxon>
        <taxon>Glomerellales</taxon>
        <taxon>Plectosphaerellaceae</taxon>
        <taxon>Verticillium</taxon>
    </lineage>
</organism>
<reference evidence="2" key="2">
    <citation type="journal article" date="2011" name="PLoS Pathog.">
        <title>Comparative genomics yields insights into niche adaptation of plant vascular wilt pathogens.</title>
        <authorList>
            <person name="Klosterman S.J."/>
            <person name="Subbarao K.V."/>
            <person name="Kang S."/>
            <person name="Veronese P."/>
            <person name="Gold S.E."/>
            <person name="Thomma B.P.H.J."/>
            <person name="Chen Z."/>
            <person name="Henrissat B."/>
            <person name="Lee Y.-H."/>
            <person name="Park J."/>
            <person name="Garcia-Pedrajas M.D."/>
            <person name="Barbara D.J."/>
            <person name="Anchieta A."/>
            <person name="de Jonge R."/>
            <person name="Santhanam P."/>
            <person name="Maruthachalam K."/>
            <person name="Atallah Z."/>
            <person name="Amyotte S.G."/>
            <person name="Paz Z."/>
            <person name="Inderbitzin P."/>
            <person name="Hayes R.J."/>
            <person name="Heiman D.I."/>
            <person name="Young S."/>
            <person name="Zeng Q."/>
            <person name="Engels R."/>
            <person name="Galagan J."/>
            <person name="Cuomo C.A."/>
            <person name="Dobinson K.F."/>
            <person name="Ma L.-J."/>
        </authorList>
    </citation>
    <scope>NUCLEOTIDE SEQUENCE [LARGE SCALE GENOMIC DNA]</scope>
    <source>
        <strain evidence="2">VdLs.17 / ATCC MYA-4575 / FGSC 10137</strain>
    </source>
</reference>
<dbReference type="GeneID" id="20708814"/>
<name>G2XAX2_VERDV</name>
<dbReference type="KEGG" id="vda:VDAG_07351"/>
<dbReference type="AlphaFoldDB" id="G2XAX2"/>
<dbReference type="HOGENOM" id="CLU_1267768_0_0_1"/>
<keyword evidence="2" id="KW-1185">Reference proteome</keyword>
<gene>
    <name evidence="1" type="ORF">VDAG_07351</name>
</gene>
<reference evidence="1 2" key="1">
    <citation type="submission" date="2008-03" db="EMBL/GenBank/DDBJ databases">
        <title>The Genome Sequence of Verticillium dahliae VdLs.17.</title>
        <authorList>
            <consortium name="The Broad Institute Genome Sequencing Platform"/>
            <person name="Ma L.-J.J."/>
            <person name="Klosterman S.J."/>
            <person name="Subbarao K."/>
            <person name="Dobinson K."/>
            <person name="Veronese P."/>
            <person name="Kang S."/>
            <person name="Gold S.E."/>
            <person name="Young S."/>
            <person name="Jaffe D."/>
            <person name="Gnerre S."/>
            <person name="Berlin A."/>
            <person name="Heiman D."/>
            <person name="Hepburn T."/>
            <person name="Sykes S."/>
            <person name="Alvarado L."/>
            <person name="Kodira C.D."/>
            <person name="Lander E."/>
            <person name="Galagan J."/>
            <person name="Nusbaum C."/>
            <person name="Birren B."/>
        </authorList>
    </citation>
    <scope>NUCLEOTIDE SEQUENCE [LARGE SCALE GENOMIC DNA]</scope>
    <source>
        <strain evidence="2">VdLs.17 / ATCC MYA-4575 / FGSC 10137</strain>
    </source>
</reference>
<dbReference type="EMBL" id="DS572710">
    <property type="protein sequence ID" value="EGY16187.1"/>
    <property type="molecule type" value="Genomic_DNA"/>
</dbReference>
<proteinExistence type="predicted"/>
<accession>G2XAX2</accession>
<sequence length="218" mass="24615">MDDSMSYPRPSPALVEPYWQSLECLTVHFETGRPSGGQYFWDPSRISDQGRDDDLTMISETDPPPGYGRGEAEGGESGKHFFLSREREFVTAIEKVLPDEDALTPLFESFGRACSQIPSLRRAQLSTVIPGPLEALEVGLPENRSPWGVWYLSPGAEPCAKTLERRPVFSGDVHHRRLFWDLQGWLPGSKLQNLMRDVGRQRYGNYLVERFINLGVSV</sequence>
<evidence type="ECO:0000313" key="2">
    <source>
        <dbReference type="Proteomes" id="UP000001611"/>
    </source>
</evidence>
<dbReference type="Proteomes" id="UP000001611">
    <property type="component" value="Unassembled WGS sequence"/>
</dbReference>
<dbReference type="RefSeq" id="XP_009654551.1">
    <property type="nucleotide sequence ID" value="XM_009656256.1"/>
</dbReference>
<protein>
    <submittedName>
        <fullName evidence="1">Uncharacterized protein</fullName>
    </submittedName>
</protein>
<evidence type="ECO:0000313" key="1">
    <source>
        <dbReference type="EMBL" id="EGY16187.1"/>
    </source>
</evidence>
<dbReference type="InParanoid" id="G2XAX2"/>